<dbReference type="EC" id="2.5.1.15" evidence="4 9"/>
<dbReference type="OrthoDB" id="9811744at2"/>
<dbReference type="Gene3D" id="3.20.20.20">
    <property type="entry name" value="Dihydropteroate synthase-like"/>
    <property type="match status" value="1"/>
</dbReference>
<dbReference type="EMBL" id="JATM01000005">
    <property type="protein sequence ID" value="OOL17383.1"/>
    <property type="molecule type" value="Genomic_DNA"/>
</dbReference>
<keyword evidence="8 9" id="KW-0289">Folate biosynthesis</keyword>
<dbReference type="GO" id="GO:0004156">
    <property type="term" value="F:dihydropteroate synthase activity"/>
    <property type="evidence" value="ECO:0007669"/>
    <property type="project" value="UniProtKB-EC"/>
</dbReference>
<sequence>MKTLAEQLAVWQTARPSPEWRHPLLMGIVNVTPDSFSDGGQFFTQEAALKQAHTLLAEGADLLDIGAESTRPGFTPVEADEEWHRLEPVLIPLAREGVALSVDTTKASVARRALVAGVQMINDVWGLQADPDMASVVASAGAVVAVMHNREVVDVSLDLWDDWRRFFDRSLKIADRAGIAREAILLDPGIGFGKTVMQNLWAVQNMRRLEAYYGLPILLGASRKSMFGKLLGREVGDRLPATLAVNLYGATQGVCMVRVHDVQAHRDMMDMTALLSVNGILRGEAE</sequence>
<dbReference type="Proteomes" id="UP000200980">
    <property type="component" value="Unassembled WGS sequence"/>
</dbReference>
<dbReference type="Pfam" id="PF00809">
    <property type="entry name" value="Pterin_bind"/>
    <property type="match status" value="1"/>
</dbReference>
<accession>A0A1S8GNF9</accession>
<protein>
    <recommendedName>
        <fullName evidence="4 9">Dihydropteroate synthase</fullName>
        <shortName evidence="9">DHPS</shortName>
        <ecNumber evidence="4 9">2.5.1.15</ecNumber>
    </recommendedName>
    <alternativeName>
        <fullName evidence="9">Dihydropteroate pyrophosphorylase</fullName>
    </alternativeName>
</protein>
<gene>
    <name evidence="11" type="ORF">AL01_08645</name>
</gene>
<evidence type="ECO:0000259" key="10">
    <source>
        <dbReference type="PROSITE" id="PS50972"/>
    </source>
</evidence>
<evidence type="ECO:0000256" key="5">
    <source>
        <dbReference type="ARBA" id="ARBA00022679"/>
    </source>
</evidence>
<comment type="cofactor">
    <cofactor evidence="2 9">
        <name>Mg(2+)</name>
        <dbReference type="ChEBI" id="CHEBI:18420"/>
    </cofactor>
</comment>
<name>A0A1S8GNF9_9PROT</name>
<dbReference type="PROSITE" id="PS50972">
    <property type="entry name" value="PTERIN_BINDING"/>
    <property type="match status" value="1"/>
</dbReference>
<keyword evidence="5 9" id="KW-0808">Transferase</keyword>
<dbReference type="NCBIfam" id="TIGR01496">
    <property type="entry name" value="DHPS"/>
    <property type="match status" value="1"/>
</dbReference>
<dbReference type="PROSITE" id="PS00793">
    <property type="entry name" value="DHPS_2"/>
    <property type="match status" value="1"/>
</dbReference>
<organism evidence="11 12">
    <name type="scientific">Bombella intestini</name>
    <dbReference type="NCBI Taxonomy" id="1539051"/>
    <lineage>
        <taxon>Bacteria</taxon>
        <taxon>Pseudomonadati</taxon>
        <taxon>Pseudomonadota</taxon>
        <taxon>Alphaproteobacteria</taxon>
        <taxon>Acetobacterales</taxon>
        <taxon>Acetobacteraceae</taxon>
        <taxon>Bombella</taxon>
    </lineage>
</organism>
<comment type="similarity">
    <text evidence="9">Belongs to the DHPS family.</text>
</comment>
<dbReference type="PANTHER" id="PTHR20941:SF1">
    <property type="entry name" value="FOLIC ACID SYNTHESIS PROTEIN FOL1"/>
    <property type="match status" value="1"/>
</dbReference>
<evidence type="ECO:0000256" key="9">
    <source>
        <dbReference type="RuleBase" id="RU361205"/>
    </source>
</evidence>
<dbReference type="InterPro" id="IPR045031">
    <property type="entry name" value="DHP_synth-like"/>
</dbReference>
<evidence type="ECO:0000256" key="6">
    <source>
        <dbReference type="ARBA" id="ARBA00022723"/>
    </source>
</evidence>
<evidence type="ECO:0000256" key="1">
    <source>
        <dbReference type="ARBA" id="ARBA00000012"/>
    </source>
</evidence>
<dbReference type="InterPro" id="IPR006390">
    <property type="entry name" value="DHP_synth_dom"/>
</dbReference>
<dbReference type="PANTHER" id="PTHR20941">
    <property type="entry name" value="FOLATE SYNTHESIS PROTEINS"/>
    <property type="match status" value="1"/>
</dbReference>
<evidence type="ECO:0000256" key="8">
    <source>
        <dbReference type="ARBA" id="ARBA00022909"/>
    </source>
</evidence>
<evidence type="ECO:0000256" key="2">
    <source>
        <dbReference type="ARBA" id="ARBA00001946"/>
    </source>
</evidence>
<keyword evidence="6 9" id="KW-0479">Metal-binding</keyword>
<dbReference type="InterPro" id="IPR011005">
    <property type="entry name" value="Dihydropteroate_synth-like_sf"/>
</dbReference>
<comment type="function">
    <text evidence="9">Catalyzes the condensation of para-aminobenzoate (pABA) with 6-hydroxymethyl-7,8-dihydropterin diphosphate (DHPt-PP) to form 7,8-dihydropteroate (H2Pte), the immediate precursor of folate derivatives.</text>
</comment>
<proteinExistence type="inferred from homology"/>
<dbReference type="GO" id="GO:0046656">
    <property type="term" value="P:folic acid biosynthetic process"/>
    <property type="evidence" value="ECO:0007669"/>
    <property type="project" value="UniProtKB-KW"/>
</dbReference>
<reference evidence="11 12" key="1">
    <citation type="journal article" date="2016" name="PLoS ONE">
        <title>Whole-Genome Sequence Analysis of Bombella intestini LMG 28161T, a Novel Acetic Acid Bacterium Isolated from the Crop of a Red-Tailed Bumble Bee, Bombus lapidarius.</title>
        <authorList>
            <person name="Li L."/>
            <person name="Illeghems K."/>
            <person name="Van Kerrebroeck S."/>
            <person name="Borremans W."/>
            <person name="Cleenwerck I."/>
            <person name="Smagghe G."/>
            <person name="De Vuyst L."/>
            <person name="Vandamme P."/>
        </authorList>
    </citation>
    <scope>NUCLEOTIDE SEQUENCE [LARGE SCALE GENOMIC DNA]</scope>
    <source>
        <strain evidence="11 12">R-52487</strain>
    </source>
</reference>
<dbReference type="CDD" id="cd00739">
    <property type="entry name" value="DHPS"/>
    <property type="match status" value="1"/>
</dbReference>
<dbReference type="GO" id="GO:0005829">
    <property type="term" value="C:cytosol"/>
    <property type="evidence" value="ECO:0007669"/>
    <property type="project" value="TreeGrafter"/>
</dbReference>
<evidence type="ECO:0000256" key="7">
    <source>
        <dbReference type="ARBA" id="ARBA00022842"/>
    </source>
</evidence>
<dbReference type="GO" id="GO:0046654">
    <property type="term" value="P:tetrahydrofolate biosynthetic process"/>
    <property type="evidence" value="ECO:0007669"/>
    <property type="project" value="UniProtKB-UniPathway"/>
</dbReference>
<dbReference type="STRING" id="1539051.AL01_08645"/>
<dbReference type="UniPathway" id="UPA00077">
    <property type="reaction ID" value="UER00156"/>
</dbReference>
<dbReference type="InterPro" id="IPR000489">
    <property type="entry name" value="Pterin-binding_dom"/>
</dbReference>
<keyword evidence="12" id="KW-1185">Reference proteome</keyword>
<dbReference type="GO" id="GO:0046872">
    <property type="term" value="F:metal ion binding"/>
    <property type="evidence" value="ECO:0007669"/>
    <property type="project" value="UniProtKB-KW"/>
</dbReference>
<evidence type="ECO:0000256" key="4">
    <source>
        <dbReference type="ARBA" id="ARBA00012458"/>
    </source>
</evidence>
<evidence type="ECO:0000313" key="12">
    <source>
        <dbReference type="Proteomes" id="UP000200980"/>
    </source>
</evidence>
<keyword evidence="7 9" id="KW-0460">Magnesium</keyword>
<evidence type="ECO:0000313" key="11">
    <source>
        <dbReference type="EMBL" id="OOL17383.1"/>
    </source>
</evidence>
<comment type="caution">
    <text evidence="11">The sequence shown here is derived from an EMBL/GenBank/DDBJ whole genome shotgun (WGS) entry which is preliminary data.</text>
</comment>
<comment type="catalytic activity">
    <reaction evidence="1">
        <text>(7,8-dihydropterin-6-yl)methyl diphosphate + 4-aminobenzoate = 7,8-dihydropteroate + diphosphate</text>
        <dbReference type="Rhea" id="RHEA:19949"/>
        <dbReference type="ChEBI" id="CHEBI:17836"/>
        <dbReference type="ChEBI" id="CHEBI:17839"/>
        <dbReference type="ChEBI" id="CHEBI:33019"/>
        <dbReference type="ChEBI" id="CHEBI:72950"/>
        <dbReference type="EC" id="2.5.1.15"/>
    </reaction>
</comment>
<feature type="domain" description="Pterin-binding" evidence="10">
    <location>
        <begin position="23"/>
        <end position="270"/>
    </location>
</feature>
<dbReference type="PROSITE" id="PS00792">
    <property type="entry name" value="DHPS_1"/>
    <property type="match status" value="1"/>
</dbReference>
<evidence type="ECO:0000256" key="3">
    <source>
        <dbReference type="ARBA" id="ARBA00004763"/>
    </source>
</evidence>
<dbReference type="SUPFAM" id="SSF51717">
    <property type="entry name" value="Dihydropteroate synthetase-like"/>
    <property type="match status" value="1"/>
</dbReference>
<dbReference type="AlphaFoldDB" id="A0A1S8GNF9"/>
<comment type="pathway">
    <text evidence="3 9">Cofactor biosynthesis; tetrahydrofolate biosynthesis; 7,8-dihydrofolate from 2-amino-4-hydroxy-6-hydroxymethyl-7,8-dihydropteridine diphosphate and 4-aminobenzoate: step 1/2.</text>
</comment>
<dbReference type="RefSeq" id="WP_077397091.1">
    <property type="nucleotide sequence ID" value="NZ_JATM01000005.1"/>
</dbReference>